<gene>
    <name evidence="10" type="ORF">CKM354_000722500</name>
</gene>
<name>A0A9P3CKR9_9PEZI</name>
<evidence type="ECO:0000256" key="7">
    <source>
        <dbReference type="ARBA" id="ARBA00076388"/>
    </source>
</evidence>
<evidence type="ECO:0000256" key="8">
    <source>
        <dbReference type="SAM" id="MobiDB-lite"/>
    </source>
</evidence>
<dbReference type="GeneID" id="68292800"/>
<proteinExistence type="inferred from homology"/>
<feature type="compositionally biased region" description="Basic and acidic residues" evidence="8">
    <location>
        <begin position="163"/>
        <end position="173"/>
    </location>
</feature>
<dbReference type="OrthoDB" id="25675at2759"/>
<dbReference type="CDD" id="cd09865">
    <property type="entry name" value="PIN_ScUtp23p-like"/>
    <property type="match status" value="1"/>
</dbReference>
<dbReference type="EMBL" id="BOLY01000004">
    <property type="protein sequence ID" value="GIZ44016.1"/>
    <property type="molecule type" value="Genomic_DNA"/>
</dbReference>
<evidence type="ECO:0000256" key="6">
    <source>
        <dbReference type="ARBA" id="ARBA00038503"/>
    </source>
</evidence>
<comment type="caution">
    <text evidence="10">The sequence shown here is derived from an EMBL/GenBank/DDBJ whole genome shotgun (WGS) entry which is preliminary data.</text>
</comment>
<dbReference type="GO" id="GO:0032040">
    <property type="term" value="C:small-subunit processome"/>
    <property type="evidence" value="ECO:0007669"/>
    <property type="project" value="InterPro"/>
</dbReference>
<dbReference type="PANTHER" id="PTHR12416">
    <property type="entry name" value="RRNA-PROCESSING PROTEIN UTP23 HOMOLOG"/>
    <property type="match status" value="1"/>
</dbReference>
<evidence type="ECO:0000259" key="9">
    <source>
        <dbReference type="Pfam" id="PF24779"/>
    </source>
</evidence>
<keyword evidence="2" id="KW-0690">Ribosome biogenesis</keyword>
<comment type="similarity">
    <text evidence="6">Belongs to the UTP23/FCF1 family. UTP23 subfamily.</text>
</comment>
<evidence type="ECO:0000313" key="11">
    <source>
        <dbReference type="Proteomes" id="UP000825890"/>
    </source>
</evidence>
<feature type="domain" description="UTP23 sensor motif region" evidence="9">
    <location>
        <begin position="218"/>
        <end position="237"/>
    </location>
</feature>
<dbReference type="InterPro" id="IPR057776">
    <property type="entry name" value="UTP23_sensor"/>
</dbReference>
<dbReference type="InterPro" id="IPR029060">
    <property type="entry name" value="PIN-like_dom_sf"/>
</dbReference>
<evidence type="ECO:0000256" key="4">
    <source>
        <dbReference type="ARBA" id="ARBA00023242"/>
    </source>
</evidence>
<evidence type="ECO:0000313" key="10">
    <source>
        <dbReference type="EMBL" id="GIZ44016.1"/>
    </source>
</evidence>
<sequence>MKGKRSKTYRKLMQKYQLTFDFREPYQVLLDADLIKDAARFKMSLGKMLESTLHGEIKPMITQCCIRHLYTSPDDPLKASCIEVAKQAERRRCGHHELPEPLSALECMNSVVDPKGSGFNKHRYVVASQDEQLRRKMRTIVGVPLVYIKRSVMILEPMADVSEGVREKEEKAKVKAGLSGRRTAGNPTPGEKRKREENDDEDSEEDGTRGPESAQKKKQKRKGPKGPNPLSVKKPKKEAQPNTSQKQASDERAVLQKMAKSDPQAAEKVGMHIAADENSEAPKKRKRKRKPKEAADHGGVALGTMDAGDDSD</sequence>
<evidence type="ECO:0000256" key="5">
    <source>
        <dbReference type="ARBA" id="ARBA00037300"/>
    </source>
</evidence>
<dbReference type="SUPFAM" id="SSF88723">
    <property type="entry name" value="PIN domain-like"/>
    <property type="match status" value="1"/>
</dbReference>
<comment type="subcellular location">
    <subcellularLocation>
        <location evidence="1">Nucleus</location>
        <location evidence="1">Nucleolus</location>
    </subcellularLocation>
</comment>
<keyword evidence="4" id="KW-0539">Nucleus</keyword>
<evidence type="ECO:0000256" key="2">
    <source>
        <dbReference type="ARBA" id="ARBA00022517"/>
    </source>
</evidence>
<dbReference type="RefSeq" id="XP_044658503.1">
    <property type="nucleotide sequence ID" value="XM_044802568.1"/>
</dbReference>
<dbReference type="Pfam" id="PF04900">
    <property type="entry name" value="Fcf1"/>
    <property type="match status" value="1"/>
</dbReference>
<dbReference type="InterPro" id="IPR006984">
    <property type="entry name" value="Fcf1/UTP23"/>
</dbReference>
<protein>
    <recommendedName>
        <fullName evidence="7">U three protein 23</fullName>
    </recommendedName>
</protein>
<comment type="function">
    <text evidence="5">Involved in rRNA-processing and ribosome biogenesis.</text>
</comment>
<reference evidence="10 11" key="1">
    <citation type="submission" date="2021-01" db="EMBL/GenBank/DDBJ databases">
        <title>Cercospora kikuchii MAFF 305040 whole genome shotgun sequence.</title>
        <authorList>
            <person name="Kashiwa T."/>
            <person name="Suzuki T."/>
        </authorList>
    </citation>
    <scope>NUCLEOTIDE SEQUENCE [LARGE SCALE GENOMIC DNA]</scope>
    <source>
        <strain evidence="10 11">MAFF 305040</strain>
    </source>
</reference>
<dbReference type="Gene3D" id="3.40.50.1010">
    <property type="entry name" value="5'-nuclease"/>
    <property type="match status" value="1"/>
</dbReference>
<dbReference type="Pfam" id="PF24779">
    <property type="entry name" value="UTP23_sensor"/>
    <property type="match status" value="1"/>
</dbReference>
<keyword evidence="11" id="KW-1185">Reference proteome</keyword>
<evidence type="ECO:0000256" key="3">
    <source>
        <dbReference type="ARBA" id="ARBA00022552"/>
    </source>
</evidence>
<organism evidence="10 11">
    <name type="scientific">Cercospora kikuchii</name>
    <dbReference type="NCBI Taxonomy" id="84275"/>
    <lineage>
        <taxon>Eukaryota</taxon>
        <taxon>Fungi</taxon>
        <taxon>Dikarya</taxon>
        <taxon>Ascomycota</taxon>
        <taxon>Pezizomycotina</taxon>
        <taxon>Dothideomycetes</taxon>
        <taxon>Dothideomycetidae</taxon>
        <taxon>Mycosphaerellales</taxon>
        <taxon>Mycosphaerellaceae</taxon>
        <taxon>Cercospora</taxon>
    </lineage>
</organism>
<dbReference type="GO" id="GO:0006364">
    <property type="term" value="P:rRNA processing"/>
    <property type="evidence" value="ECO:0007669"/>
    <property type="project" value="UniProtKB-KW"/>
</dbReference>
<feature type="region of interest" description="Disordered" evidence="8">
    <location>
        <begin position="162"/>
        <end position="312"/>
    </location>
</feature>
<dbReference type="FunFam" id="3.40.50.1010:FF:000006">
    <property type="entry name" value="rRNA-processing protein UTP23 homolog"/>
    <property type="match status" value="1"/>
</dbReference>
<dbReference type="Proteomes" id="UP000825890">
    <property type="component" value="Unassembled WGS sequence"/>
</dbReference>
<accession>A0A9P3CKR9</accession>
<keyword evidence="3" id="KW-0698">rRNA processing</keyword>
<evidence type="ECO:0000256" key="1">
    <source>
        <dbReference type="ARBA" id="ARBA00004604"/>
    </source>
</evidence>
<dbReference type="AlphaFoldDB" id="A0A9P3CKR9"/>